<keyword evidence="2" id="KW-1185">Reference proteome</keyword>
<evidence type="ECO:0000313" key="1">
    <source>
        <dbReference type="EMBL" id="KHN71622.1"/>
    </source>
</evidence>
<evidence type="ECO:0000313" key="2">
    <source>
        <dbReference type="Proteomes" id="UP000031036"/>
    </source>
</evidence>
<dbReference type="Proteomes" id="UP000031036">
    <property type="component" value="Unassembled WGS sequence"/>
</dbReference>
<proteinExistence type="predicted"/>
<dbReference type="OrthoDB" id="5858311at2759"/>
<feature type="non-terminal residue" evidence="1">
    <location>
        <position position="1"/>
    </location>
</feature>
<comment type="caution">
    <text evidence="1">The sequence shown here is derived from an EMBL/GenBank/DDBJ whole genome shotgun (WGS) entry which is preliminary data.</text>
</comment>
<dbReference type="AlphaFoldDB" id="A0A0B2UR45"/>
<dbReference type="STRING" id="6265.A0A0B2UR45"/>
<reference evidence="1 2" key="1">
    <citation type="submission" date="2014-11" db="EMBL/GenBank/DDBJ databases">
        <title>Genetic blueprint of the zoonotic pathogen Toxocara canis.</title>
        <authorList>
            <person name="Zhu X.-Q."/>
            <person name="Korhonen P.K."/>
            <person name="Cai H."/>
            <person name="Young N.D."/>
            <person name="Nejsum P."/>
            <person name="von Samson-Himmelstjerna G."/>
            <person name="Boag P.R."/>
            <person name="Tan P."/>
            <person name="Li Q."/>
            <person name="Min J."/>
            <person name="Yang Y."/>
            <person name="Wang X."/>
            <person name="Fang X."/>
            <person name="Hall R.S."/>
            <person name="Hofmann A."/>
            <person name="Sternberg P.W."/>
            <person name="Jex A.R."/>
            <person name="Gasser R.B."/>
        </authorList>
    </citation>
    <scope>NUCLEOTIDE SEQUENCE [LARGE SCALE GENOMIC DNA]</scope>
    <source>
        <strain evidence="1">PN_DK_2014</strain>
    </source>
</reference>
<name>A0A0B2UR45_TOXCA</name>
<organism evidence="1 2">
    <name type="scientific">Toxocara canis</name>
    <name type="common">Canine roundworm</name>
    <dbReference type="NCBI Taxonomy" id="6265"/>
    <lineage>
        <taxon>Eukaryota</taxon>
        <taxon>Metazoa</taxon>
        <taxon>Ecdysozoa</taxon>
        <taxon>Nematoda</taxon>
        <taxon>Chromadorea</taxon>
        <taxon>Rhabditida</taxon>
        <taxon>Spirurina</taxon>
        <taxon>Ascaridomorpha</taxon>
        <taxon>Ascaridoidea</taxon>
        <taxon>Toxocaridae</taxon>
        <taxon>Toxocara</taxon>
    </lineage>
</organism>
<dbReference type="EMBL" id="JPKZ01021632">
    <property type="protein sequence ID" value="KHN71622.1"/>
    <property type="molecule type" value="Genomic_DNA"/>
</dbReference>
<gene>
    <name evidence="1" type="ORF">Tcan_02157</name>
</gene>
<protein>
    <submittedName>
        <fullName evidence="1">Uncharacterized protein</fullName>
    </submittedName>
</protein>
<accession>A0A0B2UR45</accession>
<sequence length="117" mass="13453">KEKPVEDSKAQYLKRLKHLVVLAGLRFNYKKMFDGVEDDKKRISLLKQALSDKGVTTLSAEGCKNFRLKREEEQELAELSGNRIIEPETSWFFYACSSFMQQIIKGSLVFNIAGMMI</sequence>